<sequence length="70" mass="8203">MALLRYYIDLRSYSDNDREALANKLESHAFLFTSFLDKFGVYEVYWDSPESISQSLGIPKRFIFTTIPQS</sequence>
<comment type="caution">
    <text evidence="1">The sequence shown here is derived from an EMBL/GenBank/DDBJ whole genome shotgun (WGS) entry which is preliminary data.</text>
</comment>
<evidence type="ECO:0000313" key="2">
    <source>
        <dbReference type="Proteomes" id="UP000429958"/>
    </source>
</evidence>
<accession>A0A7X2NKR8</accession>
<reference evidence="1 2" key="1">
    <citation type="submission" date="2019-08" db="EMBL/GenBank/DDBJ databases">
        <title>In-depth cultivation of the pig gut microbiome towards novel bacterial diversity and tailored functional studies.</title>
        <authorList>
            <person name="Wylensek D."/>
            <person name="Hitch T.C.A."/>
            <person name="Clavel T."/>
        </authorList>
    </citation>
    <scope>NUCLEOTIDE SEQUENCE [LARGE SCALE GENOMIC DNA]</scope>
    <source>
        <strain evidence="1 2">WCA-389-WT-23D1</strain>
    </source>
</reference>
<dbReference type="EMBL" id="VUMD01000006">
    <property type="protein sequence ID" value="MSS36642.1"/>
    <property type="molecule type" value="Genomic_DNA"/>
</dbReference>
<dbReference type="Proteomes" id="UP000429958">
    <property type="component" value="Unassembled WGS sequence"/>
</dbReference>
<organism evidence="1 2">
    <name type="scientific">Clostridium porci</name>
    <dbReference type="NCBI Taxonomy" id="2605778"/>
    <lineage>
        <taxon>Bacteria</taxon>
        <taxon>Bacillati</taxon>
        <taxon>Bacillota</taxon>
        <taxon>Clostridia</taxon>
        <taxon>Eubacteriales</taxon>
        <taxon>Clostridiaceae</taxon>
        <taxon>Clostridium</taxon>
    </lineage>
</organism>
<dbReference type="RefSeq" id="WP_154472086.1">
    <property type="nucleotide sequence ID" value="NZ_DBEWUL010000063.1"/>
</dbReference>
<name>A0A7X2NKR8_9CLOT</name>
<proteinExistence type="predicted"/>
<gene>
    <name evidence="1" type="ORF">FYJ39_08670</name>
</gene>
<keyword evidence="2" id="KW-1185">Reference proteome</keyword>
<evidence type="ECO:0000313" key="1">
    <source>
        <dbReference type="EMBL" id="MSS36642.1"/>
    </source>
</evidence>
<protein>
    <submittedName>
        <fullName evidence="1">Uncharacterized protein</fullName>
    </submittedName>
</protein>
<dbReference type="AlphaFoldDB" id="A0A7X2NKR8"/>